<gene>
    <name evidence="2" type="ORF">E6K80_03480</name>
</gene>
<organism evidence="2 3">
    <name type="scientific">Eiseniibacteriota bacterium</name>
    <dbReference type="NCBI Taxonomy" id="2212470"/>
    <lineage>
        <taxon>Bacteria</taxon>
        <taxon>Candidatus Eiseniibacteriota</taxon>
    </lineage>
</organism>
<comment type="caution">
    <text evidence="2">The sequence shown here is derived from an EMBL/GenBank/DDBJ whole genome shotgun (WGS) entry which is preliminary data.</text>
</comment>
<sequence length="158" mass="18752">MRLTIFLKNEAQDLIRLPSERVGKPLGASADAILDMAWLFPFFIQMACSHAIEYLDDHPNATEPDFREVRRRFYEEAKLHYRYVWDGFDLHQKSTVLRVARGKSMPDALRHVLAELENRHYVEHDRSRPRLFASTFEEFVKTEADRKDSVWSRLMGRR</sequence>
<protein>
    <recommendedName>
        <fullName evidence="1">Novel STAND NTPase 2 domain-containing protein</fullName>
    </recommendedName>
</protein>
<evidence type="ECO:0000259" key="1">
    <source>
        <dbReference type="Pfam" id="PF20702"/>
    </source>
</evidence>
<name>A0A538U8E4_UNCEI</name>
<dbReference type="Proteomes" id="UP000319836">
    <property type="component" value="Unassembled WGS sequence"/>
</dbReference>
<dbReference type="Pfam" id="PF20702">
    <property type="entry name" value="nSTAND2"/>
    <property type="match status" value="1"/>
</dbReference>
<accession>A0A538U8E4</accession>
<dbReference type="AlphaFoldDB" id="A0A538U8E4"/>
<evidence type="ECO:0000313" key="2">
    <source>
        <dbReference type="EMBL" id="TMQ72155.1"/>
    </source>
</evidence>
<evidence type="ECO:0000313" key="3">
    <source>
        <dbReference type="Proteomes" id="UP000319836"/>
    </source>
</evidence>
<reference evidence="2 3" key="1">
    <citation type="journal article" date="2019" name="Nat. Microbiol.">
        <title>Mediterranean grassland soil C-N compound turnover is dependent on rainfall and depth, and is mediated by genomically divergent microorganisms.</title>
        <authorList>
            <person name="Diamond S."/>
            <person name="Andeer P.F."/>
            <person name="Li Z."/>
            <person name="Crits-Christoph A."/>
            <person name="Burstein D."/>
            <person name="Anantharaman K."/>
            <person name="Lane K.R."/>
            <person name="Thomas B.C."/>
            <person name="Pan C."/>
            <person name="Northen T.R."/>
            <person name="Banfield J.F."/>
        </authorList>
    </citation>
    <scope>NUCLEOTIDE SEQUENCE [LARGE SCALE GENOMIC DNA]</scope>
    <source>
        <strain evidence="2">WS_10</strain>
    </source>
</reference>
<proteinExistence type="predicted"/>
<feature type="domain" description="Novel STAND NTPase 2" evidence="1">
    <location>
        <begin position="6"/>
        <end position="103"/>
    </location>
</feature>
<dbReference type="InterPro" id="IPR049051">
    <property type="entry name" value="nSTAND2"/>
</dbReference>
<dbReference type="EMBL" id="VBPA01000075">
    <property type="protein sequence ID" value="TMQ72155.1"/>
    <property type="molecule type" value="Genomic_DNA"/>
</dbReference>